<evidence type="ECO:0008006" key="4">
    <source>
        <dbReference type="Google" id="ProtNLM"/>
    </source>
</evidence>
<organism evidence="2 3">
    <name type="scientific">Yinghuangia aomiensis</name>
    <dbReference type="NCBI Taxonomy" id="676205"/>
    <lineage>
        <taxon>Bacteria</taxon>
        <taxon>Bacillati</taxon>
        <taxon>Actinomycetota</taxon>
        <taxon>Actinomycetes</taxon>
        <taxon>Kitasatosporales</taxon>
        <taxon>Streptomycetaceae</taxon>
        <taxon>Yinghuangia</taxon>
    </lineage>
</organism>
<keyword evidence="3" id="KW-1185">Reference proteome</keyword>
<dbReference type="EMBL" id="BAABHS010000014">
    <property type="protein sequence ID" value="GAA4971227.1"/>
    <property type="molecule type" value="Genomic_DNA"/>
</dbReference>
<comment type="caution">
    <text evidence="2">The sequence shown here is derived from an EMBL/GenBank/DDBJ whole genome shotgun (WGS) entry which is preliminary data.</text>
</comment>
<dbReference type="Gene3D" id="3.10.129.10">
    <property type="entry name" value="Hotdog Thioesterase"/>
    <property type="match status" value="1"/>
</dbReference>
<accession>A0ABP9HI23</accession>
<dbReference type="Proteomes" id="UP001500466">
    <property type="component" value="Unassembled WGS sequence"/>
</dbReference>
<feature type="region of interest" description="Disordered" evidence="1">
    <location>
        <begin position="1"/>
        <end position="27"/>
    </location>
</feature>
<evidence type="ECO:0000256" key="1">
    <source>
        <dbReference type="SAM" id="MobiDB-lite"/>
    </source>
</evidence>
<sequence>MPEPDDLRRPGPLTVASRFNGPPESGNGGYVAGRLAGLLDGHPAATVTLRQPPPLERPLQVLDADEGGLRLHDGGTLVAEAAAASDAVLDDAGFEPVDPVAFDLAADASAAFFAGRDEHPFPTCFVCGTARAEGDGLRLFPGLLPQQPGTTATPWVPDASLADADGARVRPEFVWAALDCPGAWTVLGADIPLLLLGRFTARIDALPYVGDRCVVMGRLLGRDGRKVRTATTLYDPDGRIAAQAEALWIAPRPAQAS</sequence>
<dbReference type="InterPro" id="IPR029069">
    <property type="entry name" value="HotDog_dom_sf"/>
</dbReference>
<evidence type="ECO:0000313" key="3">
    <source>
        <dbReference type="Proteomes" id="UP001500466"/>
    </source>
</evidence>
<reference evidence="3" key="1">
    <citation type="journal article" date="2019" name="Int. J. Syst. Evol. Microbiol.">
        <title>The Global Catalogue of Microorganisms (GCM) 10K type strain sequencing project: providing services to taxonomists for standard genome sequencing and annotation.</title>
        <authorList>
            <consortium name="The Broad Institute Genomics Platform"/>
            <consortium name="The Broad Institute Genome Sequencing Center for Infectious Disease"/>
            <person name="Wu L."/>
            <person name="Ma J."/>
        </authorList>
    </citation>
    <scope>NUCLEOTIDE SEQUENCE [LARGE SCALE GENOMIC DNA]</scope>
    <source>
        <strain evidence="3">JCM 17986</strain>
    </source>
</reference>
<dbReference type="RefSeq" id="WP_345677038.1">
    <property type="nucleotide sequence ID" value="NZ_BAABHS010000014.1"/>
</dbReference>
<proteinExistence type="predicted"/>
<dbReference type="SUPFAM" id="SSF54637">
    <property type="entry name" value="Thioesterase/thiol ester dehydrase-isomerase"/>
    <property type="match status" value="1"/>
</dbReference>
<protein>
    <recommendedName>
        <fullName evidence="4">Thioesterase family protein</fullName>
    </recommendedName>
</protein>
<gene>
    <name evidence="2" type="ORF">GCM10023205_41170</name>
</gene>
<name>A0ABP9HI23_9ACTN</name>
<evidence type="ECO:0000313" key="2">
    <source>
        <dbReference type="EMBL" id="GAA4971227.1"/>
    </source>
</evidence>